<organism evidence="2 3">
    <name type="scientific">Protomyces lactucae-debilis</name>
    <dbReference type="NCBI Taxonomy" id="2754530"/>
    <lineage>
        <taxon>Eukaryota</taxon>
        <taxon>Fungi</taxon>
        <taxon>Dikarya</taxon>
        <taxon>Ascomycota</taxon>
        <taxon>Taphrinomycotina</taxon>
        <taxon>Taphrinomycetes</taxon>
        <taxon>Taphrinales</taxon>
        <taxon>Protomycetaceae</taxon>
        <taxon>Protomyces</taxon>
    </lineage>
</organism>
<evidence type="ECO:0000313" key="3">
    <source>
        <dbReference type="Proteomes" id="UP000193685"/>
    </source>
</evidence>
<dbReference type="EMBL" id="MCFI01000005">
    <property type="protein sequence ID" value="ORY85064.1"/>
    <property type="molecule type" value="Genomic_DNA"/>
</dbReference>
<proteinExistence type="predicted"/>
<reference evidence="2 3" key="1">
    <citation type="submission" date="2016-07" db="EMBL/GenBank/DDBJ databases">
        <title>Pervasive Adenine N6-methylation of Active Genes in Fungi.</title>
        <authorList>
            <consortium name="DOE Joint Genome Institute"/>
            <person name="Mondo S.J."/>
            <person name="Dannebaum R.O."/>
            <person name="Kuo R.C."/>
            <person name="Labutti K."/>
            <person name="Haridas S."/>
            <person name="Kuo A."/>
            <person name="Salamov A."/>
            <person name="Ahrendt S.R."/>
            <person name="Lipzen A."/>
            <person name="Sullivan W."/>
            <person name="Andreopoulos W.B."/>
            <person name="Clum A."/>
            <person name="Lindquist E."/>
            <person name="Daum C."/>
            <person name="Ramamoorthy G.K."/>
            <person name="Gryganskyi A."/>
            <person name="Culley D."/>
            <person name="Magnuson J.K."/>
            <person name="James T.Y."/>
            <person name="O'Malley M.A."/>
            <person name="Stajich J.E."/>
            <person name="Spatafora J.W."/>
            <person name="Visel A."/>
            <person name="Grigoriev I.V."/>
        </authorList>
    </citation>
    <scope>NUCLEOTIDE SEQUENCE [LARGE SCALE GENOMIC DNA]</scope>
    <source>
        <strain evidence="2 3">12-1054</strain>
    </source>
</reference>
<accession>A0A1Y2FP04</accession>
<evidence type="ECO:0000313" key="2">
    <source>
        <dbReference type="EMBL" id="ORY85064.1"/>
    </source>
</evidence>
<name>A0A1Y2FP04_PROLT</name>
<protein>
    <submittedName>
        <fullName evidence="2">Uncharacterized protein</fullName>
    </submittedName>
</protein>
<comment type="caution">
    <text evidence="2">The sequence shown here is derived from an EMBL/GenBank/DDBJ whole genome shotgun (WGS) entry which is preliminary data.</text>
</comment>
<dbReference type="GeneID" id="63787033"/>
<evidence type="ECO:0000256" key="1">
    <source>
        <dbReference type="SAM" id="MobiDB-lite"/>
    </source>
</evidence>
<dbReference type="Proteomes" id="UP000193685">
    <property type="component" value="Unassembled WGS sequence"/>
</dbReference>
<feature type="region of interest" description="Disordered" evidence="1">
    <location>
        <begin position="41"/>
        <end position="70"/>
    </location>
</feature>
<gene>
    <name evidence="2" type="ORF">BCR37DRAFT_386360</name>
</gene>
<dbReference type="AlphaFoldDB" id="A0A1Y2FP04"/>
<keyword evidence="3" id="KW-1185">Reference proteome</keyword>
<sequence length="434" mass="47710">MWPQQIFAKLSASAVITICAIILSTSWIHETDAKAAAVKSSGANHKKSQGSSSTKALLPTGGSSGNPPAVKNPMALPRFFDADGAEVKRKCYNATFRRIHFPTGSKQLHKFCIESQSKPVEEICSEYCKLRGKAYKSEVSTQVSKNRKKSGSCFQSSVELSETISMALPNSVPPSGPCPHPTTCLCEISLFFHNIWMPAAVRMDREDKEKYQLSEFSTQYSLSDLVSPLPTETIRGIPMVQITCHPQQISEFLANSALFSSKFPDAHWYAPSRDEIEVSKEDIDCTCKQLCYCSKSSQKGHLHKFGACPPLLQPTETVQVAESQEARIQQSYAIHHYIQNQIYSAGMLSSETDLQCRNVDHDWPMHAGTTSGSGQLTAAGLGQCSWVGQSSATEHQTSQAQPEFCDNDVSIDQYFNFDDFPAAPASDDPPCGRL</sequence>
<dbReference type="RefSeq" id="XP_040726847.1">
    <property type="nucleotide sequence ID" value="XM_040870434.1"/>
</dbReference>